<keyword evidence="2" id="KW-1185">Reference proteome</keyword>
<name>A0ABD0UFY3_DENTH</name>
<dbReference type="Pfam" id="PF07911">
    <property type="entry name" value="DUF1677"/>
    <property type="match status" value="1"/>
</dbReference>
<proteinExistence type="predicted"/>
<dbReference type="PANTHER" id="PTHR33108">
    <property type="entry name" value="OS01G0745000 PROTEIN"/>
    <property type="match status" value="1"/>
</dbReference>
<dbReference type="InterPro" id="IPR012876">
    <property type="entry name" value="DUF1677_pln"/>
</dbReference>
<dbReference type="PANTHER" id="PTHR33108:SF14">
    <property type="entry name" value="OS01G0745000 PROTEIN"/>
    <property type="match status" value="1"/>
</dbReference>
<evidence type="ECO:0000313" key="1">
    <source>
        <dbReference type="EMBL" id="KAL0909281.1"/>
    </source>
</evidence>
<comment type="caution">
    <text evidence="1">The sequence shown here is derived from an EMBL/GenBank/DDBJ whole genome shotgun (WGS) entry which is preliminary data.</text>
</comment>
<accession>A0ABD0UFY3</accession>
<dbReference type="Proteomes" id="UP001552299">
    <property type="component" value="Unassembled WGS sequence"/>
</dbReference>
<reference evidence="1 2" key="1">
    <citation type="journal article" date="2024" name="Plant Biotechnol. J.">
        <title>Dendrobium thyrsiflorum genome and its molecular insights into genes involved in important horticultural traits.</title>
        <authorList>
            <person name="Chen B."/>
            <person name="Wang J.Y."/>
            <person name="Zheng P.J."/>
            <person name="Li K.L."/>
            <person name="Liang Y.M."/>
            <person name="Chen X.F."/>
            <person name="Zhang C."/>
            <person name="Zhao X."/>
            <person name="He X."/>
            <person name="Zhang G.Q."/>
            <person name="Liu Z.J."/>
            <person name="Xu Q."/>
        </authorList>
    </citation>
    <scope>NUCLEOTIDE SEQUENCE [LARGE SCALE GENOMIC DNA]</scope>
    <source>
        <strain evidence="1">GZMU011</strain>
    </source>
</reference>
<dbReference type="EMBL" id="JANQDX010000016">
    <property type="protein sequence ID" value="KAL0909281.1"/>
    <property type="molecule type" value="Genomic_DNA"/>
</dbReference>
<sequence>MLSAFAERLEKEWFSTFAGRLEGRVILCRRKRLPLSEVWKEQRFSIGGRVCKGFSALLWGAKEETLVFSAMLGVGDSREWTYLLPFSVVLCFRCVALRAVKEATTILKPVNNVDKENIGFDPLVDEVTSLVRVNTMDDINAMVVSHLLPVLNNSGIECFSPLVTDFVPQFSGVEANGNNLVGQNNFSKLVFNSTYVSNKVPIINIPYSLLSNNALLALGKGNQQSYDGISEDLSNWLLIDPSDAYMEVQEGNFGSCYDFHDDNDLNVITVNKNDFGYYWCSYANCGVISWVLLGHAGCSVYPGYCIIGEEAEGSAGGDQNLQADQVMLIKCECCGMAEDFTPNYVSRVREFFFGRWICGLCSEAVKEKKRKRKISLEEALERHMEICMKFNMKRRSYRTETFIGWCHERDCKEEFSTVQE</sequence>
<evidence type="ECO:0000313" key="2">
    <source>
        <dbReference type="Proteomes" id="UP001552299"/>
    </source>
</evidence>
<dbReference type="AlphaFoldDB" id="A0ABD0UFY3"/>
<protein>
    <submittedName>
        <fullName evidence="1">Uncharacterized protein</fullName>
    </submittedName>
</protein>
<organism evidence="1 2">
    <name type="scientific">Dendrobium thyrsiflorum</name>
    <name type="common">Pinecone-like raceme dendrobium</name>
    <name type="synonym">Orchid</name>
    <dbReference type="NCBI Taxonomy" id="117978"/>
    <lineage>
        <taxon>Eukaryota</taxon>
        <taxon>Viridiplantae</taxon>
        <taxon>Streptophyta</taxon>
        <taxon>Embryophyta</taxon>
        <taxon>Tracheophyta</taxon>
        <taxon>Spermatophyta</taxon>
        <taxon>Magnoliopsida</taxon>
        <taxon>Liliopsida</taxon>
        <taxon>Asparagales</taxon>
        <taxon>Orchidaceae</taxon>
        <taxon>Epidendroideae</taxon>
        <taxon>Malaxideae</taxon>
        <taxon>Dendrobiinae</taxon>
        <taxon>Dendrobium</taxon>
    </lineage>
</organism>
<gene>
    <name evidence="1" type="ORF">M5K25_020133</name>
</gene>